<sequence length="56" mass="6374">MKVTASAIRLVQISAVTPDHPDPFHRTFKEEQPCHYVRGDVKTFAERTRSNTSVFA</sequence>
<evidence type="ECO:0000313" key="1">
    <source>
        <dbReference type="EMBL" id="TWT57686.1"/>
    </source>
</evidence>
<gene>
    <name evidence="1" type="ORF">KOR42_10500</name>
</gene>
<dbReference type="RefSeq" id="WP_197440875.1">
    <property type="nucleotide sequence ID" value="NZ_SIHI01000001.1"/>
</dbReference>
<dbReference type="Proteomes" id="UP000317243">
    <property type="component" value="Unassembled WGS sequence"/>
</dbReference>
<protein>
    <submittedName>
        <fullName evidence="1">Uncharacterized protein</fullName>
    </submittedName>
</protein>
<dbReference type="EMBL" id="SIHI01000001">
    <property type="protein sequence ID" value="TWT57686.1"/>
    <property type="molecule type" value="Genomic_DNA"/>
</dbReference>
<accession>A0A5C5X3Y6</accession>
<evidence type="ECO:0000313" key="2">
    <source>
        <dbReference type="Proteomes" id="UP000317243"/>
    </source>
</evidence>
<reference evidence="1 2" key="1">
    <citation type="submission" date="2019-02" db="EMBL/GenBank/DDBJ databases">
        <title>Deep-cultivation of Planctomycetes and their phenomic and genomic characterization uncovers novel biology.</title>
        <authorList>
            <person name="Wiegand S."/>
            <person name="Jogler M."/>
            <person name="Boedeker C."/>
            <person name="Pinto D."/>
            <person name="Vollmers J."/>
            <person name="Rivas-Marin E."/>
            <person name="Kohn T."/>
            <person name="Peeters S.H."/>
            <person name="Heuer A."/>
            <person name="Rast P."/>
            <person name="Oberbeckmann S."/>
            <person name="Bunk B."/>
            <person name="Jeske O."/>
            <person name="Meyerdierks A."/>
            <person name="Storesund J.E."/>
            <person name="Kallscheuer N."/>
            <person name="Luecker S."/>
            <person name="Lage O.M."/>
            <person name="Pohl T."/>
            <person name="Merkel B.J."/>
            <person name="Hornburger P."/>
            <person name="Mueller R.-W."/>
            <person name="Bruemmer F."/>
            <person name="Labrenz M."/>
            <person name="Spormann A.M."/>
            <person name="Op Den Camp H."/>
            <person name="Overmann J."/>
            <person name="Amann R."/>
            <person name="Jetten M.S.M."/>
            <person name="Mascher T."/>
            <person name="Medema M.H."/>
            <person name="Devos D.P."/>
            <person name="Kaster A.-K."/>
            <person name="Ovreas L."/>
            <person name="Rohde M."/>
            <person name="Galperin M.Y."/>
            <person name="Jogler C."/>
        </authorList>
    </citation>
    <scope>NUCLEOTIDE SEQUENCE [LARGE SCALE GENOMIC DNA]</scope>
    <source>
        <strain evidence="1 2">KOR42</strain>
    </source>
</reference>
<proteinExistence type="predicted"/>
<dbReference type="AlphaFoldDB" id="A0A5C5X3Y6"/>
<organism evidence="1 2">
    <name type="scientific">Thalassoglobus neptunius</name>
    <dbReference type="NCBI Taxonomy" id="1938619"/>
    <lineage>
        <taxon>Bacteria</taxon>
        <taxon>Pseudomonadati</taxon>
        <taxon>Planctomycetota</taxon>
        <taxon>Planctomycetia</taxon>
        <taxon>Planctomycetales</taxon>
        <taxon>Planctomycetaceae</taxon>
        <taxon>Thalassoglobus</taxon>
    </lineage>
</organism>
<comment type="caution">
    <text evidence="1">The sequence shown here is derived from an EMBL/GenBank/DDBJ whole genome shotgun (WGS) entry which is preliminary data.</text>
</comment>
<keyword evidence="2" id="KW-1185">Reference proteome</keyword>
<name>A0A5C5X3Y6_9PLAN</name>